<keyword evidence="2" id="KW-1185">Reference proteome</keyword>
<gene>
    <name evidence="1" type="ORF">ACFVKH_16170</name>
</gene>
<feature type="non-terminal residue" evidence="1">
    <location>
        <position position="389"/>
    </location>
</feature>
<dbReference type="Proteomes" id="UP001600165">
    <property type="component" value="Unassembled WGS sequence"/>
</dbReference>
<name>A0ABW6II10_9CYAN</name>
<reference evidence="1 2" key="1">
    <citation type="submission" date="2024-10" db="EMBL/GenBank/DDBJ databases">
        <authorList>
            <person name="Ratan Roy A."/>
            <person name="Morales Sandoval P.H."/>
            <person name="De Los Santos Villalobos S."/>
            <person name="Chakraborty S."/>
            <person name="Mukherjee J."/>
        </authorList>
    </citation>
    <scope>NUCLEOTIDE SEQUENCE [LARGE SCALE GENOMIC DNA]</scope>
    <source>
        <strain evidence="1 2">S1</strain>
    </source>
</reference>
<proteinExistence type="predicted"/>
<protein>
    <submittedName>
        <fullName evidence="1">Uncharacterized protein</fullName>
    </submittedName>
</protein>
<evidence type="ECO:0000313" key="1">
    <source>
        <dbReference type="EMBL" id="MFE4107825.1"/>
    </source>
</evidence>
<evidence type="ECO:0000313" key="2">
    <source>
        <dbReference type="Proteomes" id="UP001600165"/>
    </source>
</evidence>
<comment type="caution">
    <text evidence="1">The sequence shown here is derived from an EMBL/GenBank/DDBJ whole genome shotgun (WGS) entry which is preliminary data.</text>
</comment>
<accession>A0ABW6II10</accession>
<organism evidence="1 2">
    <name type="scientific">Almyronema epifaneia S1</name>
    <dbReference type="NCBI Taxonomy" id="2991925"/>
    <lineage>
        <taxon>Bacteria</taxon>
        <taxon>Bacillati</taxon>
        <taxon>Cyanobacteriota</taxon>
        <taxon>Cyanophyceae</taxon>
        <taxon>Nodosilineales</taxon>
        <taxon>Nodosilineaceae</taxon>
        <taxon>Almyronema</taxon>
        <taxon>Almyronema epifaneia</taxon>
    </lineage>
</organism>
<sequence length="389" mass="43625">MNPPVLSEKRTQLDATQQRIENFRQRFGETHFEFACHAAFPLALTPELLYAIWANFQLDVQGKSLEIPWIAVSDFLLSGLCDEVGQELYEMSGDTRKALLDLLEQNGSFGRSRVQQLAQFLEIHVKPKLQSDDPDMRDWAEAQRWTALAYYKPEVAARELITALSNAYKSDQANLIRLTTLVTSLDSQFTAFQELLLLAQGMAAYTHGDLEKAEVKFQAIKRSGSQRSVPVTYLPKLQIVVRKKAFRNQIFLKGIQKTWPILLTLSVTLVFAEFGFRDLKQSLEGSVFSTEGTLVFFQTDSYAVRVLDHGTEGLIMNVFNQRTGIQEQNGVLATALPRRDGEPLSYLSSSGRDGGIAYIATVFSGSSAELQIIDPEGRVVDQERSTNPT</sequence>
<dbReference type="EMBL" id="JBHZOL010000094">
    <property type="protein sequence ID" value="MFE4107825.1"/>
    <property type="molecule type" value="Genomic_DNA"/>
</dbReference>